<reference evidence="4 5" key="1">
    <citation type="submission" date="2019-07" db="EMBL/GenBank/DDBJ databases">
        <title>Draft genome sequence of Haloferax volcanii SS0101, isolated from salt farm in Samut Sakhon, Thailand.</title>
        <authorList>
            <person name="Wanthongcharoen S."/>
            <person name="Yamprayoonswat W."/>
            <person name="Ruangsuj P."/>
            <person name="Thongpramul N."/>
            <person name="Jumpathong W."/>
            <person name="Sittihan S."/>
            <person name="Kanjanavas P."/>
            <person name="Yasawong M."/>
        </authorList>
    </citation>
    <scope>NUCLEOTIDE SEQUENCE [LARGE SCALE GENOMIC DNA]</scope>
    <source>
        <strain evidence="4 5">SS0101</strain>
    </source>
</reference>
<evidence type="ECO:0000313" key="2">
    <source>
        <dbReference type="EMBL" id="NLV04085.1"/>
    </source>
</evidence>
<accession>A0A6C0UVG6</accession>
<organism evidence="3 6">
    <name type="scientific">Haloferax volcanii</name>
    <name type="common">Halobacterium volcanii</name>
    <dbReference type="NCBI Taxonomy" id="2246"/>
    <lineage>
        <taxon>Archaea</taxon>
        <taxon>Methanobacteriati</taxon>
        <taxon>Methanobacteriota</taxon>
        <taxon>Stenosarchaea group</taxon>
        <taxon>Halobacteria</taxon>
        <taxon>Halobacteriales</taxon>
        <taxon>Haloferacaceae</taxon>
        <taxon>Haloferax</taxon>
    </lineage>
</organism>
<evidence type="ECO:0000313" key="5">
    <source>
        <dbReference type="Proteomes" id="UP000320212"/>
    </source>
</evidence>
<reference evidence="3 6" key="3">
    <citation type="submission" date="2020-02" db="EMBL/GenBank/DDBJ databases">
        <title>Whole genome sequence of Haloferax alexandrinus pws1.</title>
        <authorList>
            <person name="Verma D.K."/>
            <person name="Gopal K."/>
            <person name="Prasad E.S."/>
        </authorList>
    </citation>
    <scope>NUCLEOTIDE SEQUENCE [LARGE SCALE GENOMIC DNA]</scope>
    <source>
        <strain evidence="3">Wsp1</strain>
        <strain evidence="6">wsp1</strain>
    </source>
</reference>
<proteinExistence type="predicted"/>
<evidence type="ECO:0000313" key="3">
    <source>
        <dbReference type="EMBL" id="QIB79482.1"/>
    </source>
</evidence>
<evidence type="ECO:0000256" key="1">
    <source>
        <dbReference type="SAM" id="Phobius"/>
    </source>
</evidence>
<accession>A0A558GAY1</accession>
<dbReference type="AlphaFoldDB" id="A0A6C0UVG6"/>
<dbReference type="Proteomes" id="UP000320212">
    <property type="component" value="Unassembled WGS sequence"/>
</dbReference>
<sequence>MATFGFYIKAALTLFLSVFVQDILQTVTEPMLGPACGPSRVSQPVVEGAQNCLYVTQAVTWLVALVIVGLFVTGLTRGALLGGVSP</sequence>
<name>A0A6C0UVG6_HALVO</name>
<evidence type="ECO:0000313" key="4">
    <source>
        <dbReference type="EMBL" id="TVT94917.1"/>
    </source>
</evidence>
<evidence type="ECO:0000313" key="6">
    <source>
        <dbReference type="Proteomes" id="UP000465667"/>
    </source>
</evidence>
<dbReference type="EMBL" id="WOWC01000001">
    <property type="protein sequence ID" value="NLV04085.1"/>
    <property type="molecule type" value="Genomic_DNA"/>
</dbReference>
<dbReference type="RefSeq" id="WP_004062480.1">
    <property type="nucleotide sequence ID" value="NZ_CP048738.1"/>
</dbReference>
<keyword evidence="1" id="KW-0812">Transmembrane</keyword>
<dbReference type="GeneID" id="44084896"/>
<protein>
    <submittedName>
        <fullName evidence="3">Uncharacterized protein</fullName>
    </submittedName>
</protein>
<dbReference type="KEGG" id="hale:G3A49_15765"/>
<dbReference type="EMBL" id="VMTR01000053">
    <property type="protein sequence ID" value="TVT94917.1"/>
    <property type="molecule type" value="Genomic_DNA"/>
</dbReference>
<gene>
    <name evidence="4" type="ORF">FQA18_09330</name>
    <name evidence="3" type="ORF">G3A49_15765</name>
    <name evidence="2" type="ORF">GOC85_16105</name>
</gene>
<keyword evidence="1" id="KW-1133">Transmembrane helix</keyword>
<feature type="transmembrane region" description="Helical" evidence="1">
    <location>
        <begin position="58"/>
        <end position="80"/>
    </location>
</feature>
<dbReference type="Proteomes" id="UP000619835">
    <property type="component" value="Unassembled WGS sequence"/>
</dbReference>
<keyword evidence="1" id="KW-0472">Membrane</keyword>
<reference evidence="2" key="2">
    <citation type="submission" date="2019-12" db="EMBL/GenBank/DDBJ databases">
        <title>Haloferax alexandrinus strain pws11.</title>
        <authorList>
            <person name="Verma D.K."/>
            <person name="Gopal K."/>
            <person name="Prasad E.S."/>
        </authorList>
    </citation>
    <scope>NUCLEOTIDE SEQUENCE</scope>
    <source>
        <strain evidence="2">Pws11</strain>
    </source>
</reference>
<dbReference type="EMBL" id="CP048738">
    <property type="protein sequence ID" value="QIB79482.1"/>
    <property type="molecule type" value="Genomic_DNA"/>
</dbReference>
<dbReference type="Proteomes" id="UP000465667">
    <property type="component" value="Chromosome"/>
</dbReference>